<name>A0A1X0CY79_9MYCO</name>
<sequence>MSGYGIPDLPDIDASGLTLALVASTWHDEICTALLDGARRTAAVLGVEEPTVVRVMGAIELPVVAQELARSHDAVVALGVVIRGGTPHFEYVCDAVTAGLTRVSLDEATPVANGVLTCNTEEQALDRAGLPDSAEDKGGQAAAAALSTAATLRELRALR</sequence>
<reference evidence="8 9" key="1">
    <citation type="submission" date="2016-12" db="EMBL/GenBank/DDBJ databases">
        <title>The new phylogeny of genus Mycobacterium.</title>
        <authorList>
            <person name="Tortoli E."/>
            <person name="Trovato A."/>
            <person name="Cirillo D.M."/>
        </authorList>
    </citation>
    <scope>NUCLEOTIDE SEQUENCE [LARGE SCALE GENOMIC DNA]</scope>
    <source>
        <strain evidence="8 9">DSM 45130</strain>
    </source>
</reference>
<evidence type="ECO:0000256" key="6">
    <source>
        <dbReference type="ARBA" id="ARBA00048785"/>
    </source>
</evidence>
<dbReference type="PANTHER" id="PTHR21058">
    <property type="entry name" value="6,7-DIMETHYL-8-RIBITYLLUMAZINE SYNTHASE DMRL SYNTHASE LUMAZINE SYNTHASE"/>
    <property type="match status" value="1"/>
</dbReference>
<dbReference type="InterPro" id="IPR036467">
    <property type="entry name" value="LS/RS_sf"/>
</dbReference>
<comment type="pathway">
    <text evidence="1 7">Cofactor biosynthesis; riboflavin biosynthesis; riboflavin from 2-hydroxy-3-oxobutyl phosphate and 5-amino-6-(D-ribitylamino)uracil: step 1/2.</text>
</comment>
<dbReference type="GO" id="GO:0005829">
    <property type="term" value="C:cytosol"/>
    <property type="evidence" value="ECO:0007669"/>
    <property type="project" value="TreeGrafter"/>
</dbReference>
<evidence type="ECO:0000256" key="5">
    <source>
        <dbReference type="ARBA" id="ARBA00022679"/>
    </source>
</evidence>
<feature type="binding site" evidence="7">
    <location>
        <position position="113"/>
    </location>
    <ligand>
        <name>5-amino-6-(D-ribitylamino)uracil</name>
        <dbReference type="ChEBI" id="CHEBI:15934"/>
    </ligand>
</feature>
<proteinExistence type="inferred from homology"/>
<dbReference type="GO" id="GO:0009349">
    <property type="term" value="C:riboflavin synthase complex"/>
    <property type="evidence" value="ECO:0007669"/>
    <property type="project" value="UniProtKB-UniRule"/>
</dbReference>
<dbReference type="Gene3D" id="3.40.50.960">
    <property type="entry name" value="Lumazine/riboflavin synthase"/>
    <property type="match status" value="1"/>
</dbReference>
<dbReference type="GO" id="GO:0000906">
    <property type="term" value="F:6,7-dimethyl-8-ribityllumazine synthase activity"/>
    <property type="evidence" value="ECO:0007669"/>
    <property type="project" value="UniProtKB-UniRule"/>
</dbReference>
<dbReference type="GO" id="GO:0009231">
    <property type="term" value="P:riboflavin biosynthetic process"/>
    <property type="evidence" value="ECO:0007669"/>
    <property type="project" value="UniProtKB-UniRule"/>
</dbReference>
<dbReference type="OrthoDB" id="9809709at2"/>
<dbReference type="PANTHER" id="PTHR21058:SF0">
    <property type="entry name" value="6,7-DIMETHYL-8-RIBITYLLUMAZINE SYNTHASE"/>
    <property type="match status" value="1"/>
</dbReference>
<feature type="binding site" evidence="7">
    <location>
        <position position="26"/>
    </location>
    <ligand>
        <name>5-amino-6-(D-ribitylamino)uracil</name>
        <dbReference type="ChEBI" id="CHEBI:15934"/>
    </ligand>
</feature>
<dbReference type="STRING" id="444597.BST26_19150"/>
<keyword evidence="9" id="KW-1185">Reference proteome</keyword>
<dbReference type="SUPFAM" id="SSF52121">
    <property type="entry name" value="Lumazine synthase"/>
    <property type="match status" value="1"/>
</dbReference>
<evidence type="ECO:0000256" key="3">
    <source>
        <dbReference type="ARBA" id="ARBA00012664"/>
    </source>
</evidence>
<dbReference type="RefSeq" id="WP_083033246.1">
    <property type="nucleotide sequence ID" value="NZ_AP022618.1"/>
</dbReference>
<comment type="similarity">
    <text evidence="2 7">Belongs to the DMRL synthase family.</text>
</comment>
<dbReference type="HAMAP" id="MF_00178">
    <property type="entry name" value="Lumazine_synth"/>
    <property type="match status" value="1"/>
</dbReference>
<evidence type="ECO:0000313" key="8">
    <source>
        <dbReference type="EMBL" id="ORA65053.1"/>
    </source>
</evidence>
<accession>A0A1X0CY79</accession>
<dbReference type="AlphaFoldDB" id="A0A1X0CY79"/>
<evidence type="ECO:0000313" key="9">
    <source>
        <dbReference type="Proteomes" id="UP000192801"/>
    </source>
</evidence>
<dbReference type="EC" id="2.5.1.78" evidence="3 7"/>
<comment type="caution">
    <text evidence="8">The sequence shown here is derived from an EMBL/GenBank/DDBJ whole genome shotgun (WGS) entry which is preliminary data.</text>
</comment>
<feature type="active site" description="Proton donor" evidence="7">
    <location>
        <position position="88"/>
    </location>
</feature>
<dbReference type="NCBIfam" id="TIGR00114">
    <property type="entry name" value="lumazine-synth"/>
    <property type="match status" value="1"/>
</dbReference>
<feature type="binding site" evidence="7">
    <location>
        <begin position="80"/>
        <end position="82"/>
    </location>
    <ligand>
        <name>5-amino-6-(D-ribitylamino)uracil</name>
        <dbReference type="ChEBI" id="CHEBI:15934"/>
    </ligand>
</feature>
<evidence type="ECO:0000256" key="7">
    <source>
        <dbReference type="HAMAP-Rule" id="MF_00178"/>
    </source>
</evidence>
<keyword evidence="4 7" id="KW-0686">Riboflavin biosynthesis</keyword>
<dbReference type="EMBL" id="MVHS01000067">
    <property type="protein sequence ID" value="ORA65053.1"/>
    <property type="molecule type" value="Genomic_DNA"/>
</dbReference>
<feature type="binding site" evidence="7">
    <location>
        <begin position="85"/>
        <end position="86"/>
    </location>
    <ligand>
        <name>(2S)-2-hydroxy-3-oxobutyl phosphate</name>
        <dbReference type="ChEBI" id="CHEBI:58830"/>
    </ligand>
</feature>
<evidence type="ECO:0000256" key="1">
    <source>
        <dbReference type="ARBA" id="ARBA00004917"/>
    </source>
</evidence>
<dbReference type="UniPathway" id="UPA00275">
    <property type="reaction ID" value="UER00404"/>
</dbReference>
<evidence type="ECO:0000256" key="2">
    <source>
        <dbReference type="ARBA" id="ARBA00007424"/>
    </source>
</evidence>
<evidence type="ECO:0000256" key="4">
    <source>
        <dbReference type="ARBA" id="ARBA00022619"/>
    </source>
</evidence>
<gene>
    <name evidence="7" type="primary">ribH</name>
    <name evidence="8" type="ORF">BST26_19150</name>
</gene>
<dbReference type="InterPro" id="IPR034964">
    <property type="entry name" value="LS"/>
</dbReference>
<organism evidence="8 9">
    <name type="scientific">Mycolicibacterium insubricum</name>
    <dbReference type="NCBI Taxonomy" id="444597"/>
    <lineage>
        <taxon>Bacteria</taxon>
        <taxon>Bacillati</taxon>
        <taxon>Actinomycetota</taxon>
        <taxon>Actinomycetes</taxon>
        <taxon>Mycobacteriales</taxon>
        <taxon>Mycobacteriaceae</taxon>
        <taxon>Mycolicibacterium</taxon>
    </lineage>
</organism>
<comment type="function">
    <text evidence="7">Catalyzes the formation of 6,7-dimethyl-8-ribityllumazine by condensation of 5-amino-6-(D-ribitylamino)uracil with 3,4-dihydroxy-2-butanone 4-phosphate. This is the penultimate step in the biosynthesis of riboflavin.</text>
</comment>
<dbReference type="Pfam" id="PF00885">
    <property type="entry name" value="DMRL_synthase"/>
    <property type="match status" value="1"/>
</dbReference>
<feature type="binding site" evidence="7">
    <location>
        <begin position="58"/>
        <end position="60"/>
    </location>
    <ligand>
        <name>5-amino-6-(D-ribitylamino)uracil</name>
        <dbReference type="ChEBI" id="CHEBI:15934"/>
    </ligand>
</feature>
<comment type="catalytic activity">
    <reaction evidence="6 7">
        <text>(2S)-2-hydroxy-3-oxobutyl phosphate + 5-amino-6-(D-ribitylamino)uracil = 6,7-dimethyl-8-(1-D-ribityl)lumazine + phosphate + 2 H2O + H(+)</text>
        <dbReference type="Rhea" id="RHEA:26152"/>
        <dbReference type="ChEBI" id="CHEBI:15377"/>
        <dbReference type="ChEBI" id="CHEBI:15378"/>
        <dbReference type="ChEBI" id="CHEBI:15934"/>
        <dbReference type="ChEBI" id="CHEBI:43474"/>
        <dbReference type="ChEBI" id="CHEBI:58201"/>
        <dbReference type="ChEBI" id="CHEBI:58830"/>
        <dbReference type="EC" id="2.5.1.78"/>
    </reaction>
</comment>
<protein>
    <recommendedName>
        <fullName evidence="3 7">6,7-dimethyl-8-ribityllumazine synthase</fullName>
        <shortName evidence="7">DMRL synthase</shortName>
        <shortName evidence="7">LS</shortName>
        <shortName evidence="7">Lumazine synthase</shortName>
        <ecNumber evidence="3 7">2.5.1.78</ecNumber>
    </recommendedName>
</protein>
<keyword evidence="5 7" id="KW-0808">Transferase</keyword>
<dbReference type="Proteomes" id="UP000192801">
    <property type="component" value="Unassembled WGS sequence"/>
</dbReference>
<dbReference type="InterPro" id="IPR002180">
    <property type="entry name" value="LS/RS"/>
</dbReference>
<dbReference type="CDD" id="cd09209">
    <property type="entry name" value="Lumazine_synthase-I"/>
    <property type="match status" value="1"/>
</dbReference>
<feature type="binding site" evidence="7">
    <location>
        <position position="127"/>
    </location>
    <ligand>
        <name>(2S)-2-hydroxy-3-oxobutyl phosphate</name>
        <dbReference type="ChEBI" id="CHEBI:58830"/>
    </ligand>
</feature>